<comment type="caution">
    <text evidence="8">The sequence shown here is derived from an EMBL/GenBank/DDBJ whole genome shotgun (WGS) entry which is preliminary data.</text>
</comment>
<dbReference type="GO" id="GO:0009253">
    <property type="term" value="P:peptidoglycan catabolic process"/>
    <property type="evidence" value="ECO:0007669"/>
    <property type="project" value="InterPro"/>
</dbReference>
<dbReference type="GO" id="GO:0042742">
    <property type="term" value="P:defense response to bacterium"/>
    <property type="evidence" value="ECO:0007669"/>
    <property type="project" value="UniProtKB-KW"/>
</dbReference>
<dbReference type="GO" id="GO:0031640">
    <property type="term" value="P:killing of cells of another organism"/>
    <property type="evidence" value="ECO:0007669"/>
    <property type="project" value="UniProtKB-KW"/>
</dbReference>
<comment type="similarity">
    <text evidence="7">Belongs to the glycosyl hydrolase 24 family.</text>
</comment>
<dbReference type="InterPro" id="IPR023346">
    <property type="entry name" value="Lysozyme-like_dom_sf"/>
</dbReference>
<dbReference type="InterPro" id="IPR002196">
    <property type="entry name" value="Glyco_hydro_24"/>
</dbReference>
<dbReference type="GO" id="GO:0016998">
    <property type="term" value="P:cell wall macromolecule catabolic process"/>
    <property type="evidence" value="ECO:0007669"/>
    <property type="project" value="InterPro"/>
</dbReference>
<evidence type="ECO:0000256" key="2">
    <source>
        <dbReference type="ARBA" id="ARBA00022529"/>
    </source>
</evidence>
<dbReference type="GO" id="GO:0003796">
    <property type="term" value="F:lysozyme activity"/>
    <property type="evidence" value="ECO:0007669"/>
    <property type="project" value="UniProtKB-EC"/>
</dbReference>
<sequence>MTDKGLFDLIRERKGAALTQADVDAINAVIGQPPLAKGDWQIGAAGAALIHSFESLRLVAYPDPDSKNGLPVTNGWGTTVDEDGKPIKLGAVWTRGKADRLWLRDQKRFVAAVNKLVAGYPTTQAQFDALVSFAYNVGEGAAGLGGSTLLKKHRAGDFAGARAEFARWNKNDGKVSNGLIRRRAAEAELYAGRV</sequence>
<evidence type="ECO:0000256" key="5">
    <source>
        <dbReference type="ARBA" id="ARBA00023200"/>
    </source>
</evidence>
<evidence type="ECO:0000256" key="6">
    <source>
        <dbReference type="ARBA" id="ARBA00023295"/>
    </source>
</evidence>
<dbReference type="InterPro" id="IPR051018">
    <property type="entry name" value="Bacteriophage_GH24"/>
</dbReference>
<dbReference type="Proteomes" id="UP000052232">
    <property type="component" value="Unassembled WGS sequence"/>
</dbReference>
<keyword evidence="4 7" id="KW-0378">Hydrolase</keyword>
<keyword evidence="5" id="KW-1035">Host cytoplasm</keyword>
<evidence type="ECO:0000256" key="7">
    <source>
        <dbReference type="RuleBase" id="RU003788"/>
    </source>
</evidence>
<organism evidence="8 9">
    <name type="scientific">Sphingobium cupriresistens LL01</name>
    <dbReference type="NCBI Taxonomy" id="1420583"/>
    <lineage>
        <taxon>Bacteria</taxon>
        <taxon>Pseudomonadati</taxon>
        <taxon>Pseudomonadota</taxon>
        <taxon>Alphaproteobacteria</taxon>
        <taxon>Sphingomonadales</taxon>
        <taxon>Sphingomonadaceae</taxon>
        <taxon>Sphingobium</taxon>
    </lineage>
</organism>
<evidence type="ECO:0000256" key="4">
    <source>
        <dbReference type="ARBA" id="ARBA00022801"/>
    </source>
</evidence>
<dbReference type="EC" id="3.2.1.17" evidence="7"/>
<keyword evidence="6 7" id="KW-0326">Glycosidase</keyword>
<evidence type="ECO:0000313" key="8">
    <source>
        <dbReference type="EMBL" id="KMS54590.1"/>
    </source>
</evidence>
<dbReference type="SUPFAM" id="SSF53955">
    <property type="entry name" value="Lysozyme-like"/>
    <property type="match status" value="1"/>
</dbReference>
<evidence type="ECO:0000256" key="1">
    <source>
        <dbReference type="ARBA" id="ARBA00000632"/>
    </source>
</evidence>
<name>A0A0J8AIN2_9SPHN</name>
<dbReference type="PANTHER" id="PTHR38107">
    <property type="match status" value="1"/>
</dbReference>
<protein>
    <recommendedName>
        <fullName evidence="7">Lysozyme</fullName>
        <ecNumber evidence="7">3.2.1.17</ecNumber>
    </recommendedName>
</protein>
<dbReference type="STRING" id="1420583.V473_15460"/>
<dbReference type="EMBL" id="JACT01000003">
    <property type="protein sequence ID" value="KMS54590.1"/>
    <property type="molecule type" value="Genomic_DNA"/>
</dbReference>
<dbReference type="PATRIC" id="fig|1420583.3.peg.2889"/>
<dbReference type="RefSeq" id="WP_244884424.1">
    <property type="nucleotide sequence ID" value="NZ_KQ130435.1"/>
</dbReference>
<accession>A0A0J8AIN2</accession>
<proteinExistence type="inferred from homology"/>
<dbReference type="CDD" id="cd00737">
    <property type="entry name" value="lyz_endolysin_autolysin"/>
    <property type="match status" value="1"/>
</dbReference>
<dbReference type="InterPro" id="IPR034690">
    <property type="entry name" value="Endolysin_T4_type"/>
</dbReference>
<reference evidence="8 9" key="1">
    <citation type="journal article" date="2015" name="G3 (Bethesda)">
        <title>Insights into Ongoing Evolution of the Hexachlorocyclohexane Catabolic Pathway from Comparative Genomics of Ten Sphingomonadaceae Strains.</title>
        <authorList>
            <person name="Pearce S.L."/>
            <person name="Oakeshott J.G."/>
            <person name="Pandey G."/>
        </authorList>
    </citation>
    <scope>NUCLEOTIDE SEQUENCE [LARGE SCALE GENOMIC DNA]</scope>
    <source>
        <strain evidence="8 9">LL01</strain>
    </source>
</reference>
<comment type="catalytic activity">
    <reaction evidence="1 7">
        <text>Hydrolysis of (1-&gt;4)-beta-linkages between N-acetylmuramic acid and N-acetyl-D-glucosamine residues in a peptidoglycan and between N-acetyl-D-glucosamine residues in chitodextrins.</text>
        <dbReference type="EC" id="3.2.1.17"/>
    </reaction>
</comment>
<dbReference type="HAMAP" id="MF_04110">
    <property type="entry name" value="ENDOLYSIN_T4"/>
    <property type="match status" value="1"/>
</dbReference>
<gene>
    <name evidence="8" type="ORF">V473_15460</name>
</gene>
<dbReference type="InterPro" id="IPR023347">
    <property type="entry name" value="Lysozyme_dom_sf"/>
</dbReference>
<dbReference type="Gene3D" id="1.10.530.40">
    <property type="match status" value="1"/>
</dbReference>
<dbReference type="Pfam" id="PF00959">
    <property type="entry name" value="Phage_lysozyme"/>
    <property type="match status" value="1"/>
</dbReference>
<keyword evidence="9" id="KW-1185">Reference proteome</keyword>
<dbReference type="PANTHER" id="PTHR38107:SF3">
    <property type="entry name" value="LYSOZYME RRRD-RELATED"/>
    <property type="match status" value="1"/>
</dbReference>
<evidence type="ECO:0000313" key="9">
    <source>
        <dbReference type="Proteomes" id="UP000052232"/>
    </source>
</evidence>
<dbReference type="AlphaFoldDB" id="A0A0J8AIN2"/>
<keyword evidence="3 7" id="KW-0081">Bacteriolytic enzyme</keyword>
<evidence type="ECO:0000256" key="3">
    <source>
        <dbReference type="ARBA" id="ARBA00022638"/>
    </source>
</evidence>
<dbReference type="InterPro" id="IPR033907">
    <property type="entry name" value="Endolysin_autolysin"/>
</dbReference>
<keyword evidence="2 7" id="KW-0929">Antimicrobial</keyword>